<sequence length="178" mass="19319">MKKLLVASLALLILTPVALAEDFSMDAEQLAVVLLKNTISNLEMSNKFVEILDNSGSDSVYQNLWGVIYGALAVMAVNNEVTTALLDEVSKSQELSSKVGDAINSLGENSTVVFGDVNGSKGLTLILRKESEVLQNGSYPYSDNETLSEAYARVVAEFTSRSVDFIVKLFSKIDEAWV</sequence>
<name>A0A075WFW6_ARCFL</name>
<dbReference type="AlphaFoldDB" id="A0A075WFW6"/>
<dbReference type="RefSeq" id="WP_010878614.1">
    <property type="nucleotide sequence ID" value="NZ_CP006577.1"/>
</dbReference>
<dbReference type="Proteomes" id="UP000028501">
    <property type="component" value="Chromosome"/>
</dbReference>
<accession>A0A075WFW6</accession>
<reference evidence="1 2" key="1">
    <citation type="submission" date="2013-07" db="EMBL/GenBank/DDBJ databases">
        <title>Genome of Archaeoglobus fulgidus.</title>
        <authorList>
            <person name="Fiebig A."/>
            <person name="Birkeland N.-K."/>
        </authorList>
    </citation>
    <scope>NUCLEOTIDE SEQUENCE [LARGE SCALE GENOMIC DNA]</scope>
    <source>
        <strain evidence="1 2">DSM 8774</strain>
    </source>
</reference>
<organism evidence="1 2">
    <name type="scientific">Archaeoglobus fulgidus DSM 8774</name>
    <dbReference type="NCBI Taxonomy" id="1344584"/>
    <lineage>
        <taxon>Archaea</taxon>
        <taxon>Methanobacteriati</taxon>
        <taxon>Methanobacteriota</taxon>
        <taxon>Archaeoglobi</taxon>
        <taxon>Archaeoglobales</taxon>
        <taxon>Archaeoglobaceae</taxon>
        <taxon>Archaeoglobus</taxon>
    </lineage>
</organism>
<dbReference type="EMBL" id="CP006577">
    <property type="protein sequence ID" value="AIG97994.1"/>
    <property type="molecule type" value="Genomic_DNA"/>
</dbReference>
<dbReference type="GeneID" id="24794723"/>
<evidence type="ECO:0000313" key="1">
    <source>
        <dbReference type="EMBL" id="AIG97994.1"/>
    </source>
</evidence>
<dbReference type="HOGENOM" id="CLU_1507301_0_0_2"/>
<dbReference type="KEGG" id="afg:AFULGI_00012150"/>
<gene>
    <name evidence="1" type="ORF">AFULGI_00012150</name>
</gene>
<protein>
    <submittedName>
        <fullName evidence="1">Uncharacterized protein</fullName>
    </submittedName>
</protein>
<evidence type="ECO:0000313" key="2">
    <source>
        <dbReference type="Proteomes" id="UP000028501"/>
    </source>
</evidence>
<proteinExistence type="predicted"/>